<dbReference type="AlphaFoldDB" id="A0A1D8ISU1"/>
<proteinExistence type="predicted"/>
<reference evidence="5" key="1">
    <citation type="submission" date="2016-09" db="EMBL/GenBank/DDBJ databases">
        <title>Acidihalobacter prosperus F5.</title>
        <authorList>
            <person name="Khaleque H.N."/>
            <person name="Ramsay J.P."/>
            <person name="Kaksonen A.H."/>
            <person name="Boxall N.J."/>
            <person name="Watkin E.L.J."/>
        </authorList>
    </citation>
    <scope>NUCLEOTIDE SEQUENCE [LARGE SCALE GENOMIC DNA]</scope>
    <source>
        <strain evidence="5">F5</strain>
    </source>
</reference>
<dbReference type="PANTHER" id="PTHR40065">
    <property type="entry name" value="RNA-BINDING PROTEIN YHBY"/>
    <property type="match status" value="1"/>
</dbReference>
<keyword evidence="5" id="KW-1185">Reference proteome</keyword>
<dbReference type="InterPro" id="IPR001890">
    <property type="entry name" value="RNA-binding_CRM"/>
</dbReference>
<dbReference type="PANTHER" id="PTHR40065:SF3">
    <property type="entry name" value="RNA-BINDING PROTEIN YHBY"/>
    <property type="match status" value="1"/>
</dbReference>
<dbReference type="Gene3D" id="3.30.110.60">
    <property type="entry name" value="YhbY-like"/>
    <property type="match status" value="1"/>
</dbReference>
<name>A0A1D8ISU1_9GAMM</name>
<dbReference type="SUPFAM" id="SSF75471">
    <property type="entry name" value="YhbY-like"/>
    <property type="match status" value="1"/>
</dbReference>
<evidence type="ECO:0000313" key="5">
    <source>
        <dbReference type="Proteomes" id="UP000095401"/>
    </source>
</evidence>
<accession>A0A1D8ISU1</accession>
<protein>
    <recommendedName>
        <fullName evidence="3">CRM domain-containing protein</fullName>
    </recommendedName>
</protein>
<dbReference type="EMBL" id="CP017415">
    <property type="protein sequence ID" value="AOU99582.1"/>
    <property type="molecule type" value="Genomic_DNA"/>
</dbReference>
<dbReference type="Pfam" id="PF01985">
    <property type="entry name" value="CRS1_YhbY"/>
    <property type="match status" value="1"/>
</dbReference>
<dbReference type="Proteomes" id="UP000095401">
    <property type="component" value="Chromosome"/>
</dbReference>
<dbReference type="GO" id="GO:0003723">
    <property type="term" value="F:RNA binding"/>
    <property type="evidence" value="ECO:0007669"/>
    <property type="project" value="UniProtKB-UniRule"/>
</dbReference>
<feature type="domain" description="CRM" evidence="3">
    <location>
        <begin position="1"/>
        <end position="92"/>
    </location>
</feature>
<gene>
    <name evidence="4" type="ORF">BI364_05720</name>
</gene>
<keyword evidence="1 2" id="KW-0694">RNA-binding</keyword>
<organism evidence="4 5">
    <name type="scientific">Acidihalobacter yilgarnensis</name>
    <dbReference type="NCBI Taxonomy" id="2819280"/>
    <lineage>
        <taxon>Bacteria</taxon>
        <taxon>Pseudomonadati</taxon>
        <taxon>Pseudomonadota</taxon>
        <taxon>Gammaproteobacteria</taxon>
        <taxon>Chromatiales</taxon>
        <taxon>Ectothiorhodospiraceae</taxon>
        <taxon>Acidihalobacter</taxon>
    </lineage>
</organism>
<dbReference type="SMART" id="SM01103">
    <property type="entry name" value="CRS1_YhbY"/>
    <property type="match status" value="1"/>
</dbReference>
<evidence type="ECO:0000256" key="2">
    <source>
        <dbReference type="PROSITE-ProRule" id="PRU00626"/>
    </source>
</evidence>
<dbReference type="InterPro" id="IPR051925">
    <property type="entry name" value="RNA-binding_domain"/>
</dbReference>
<dbReference type="PROSITE" id="PS51295">
    <property type="entry name" value="CRM"/>
    <property type="match status" value="1"/>
</dbReference>
<dbReference type="KEGG" id="aprs:BI364_05720"/>
<dbReference type="InterPro" id="IPR035920">
    <property type="entry name" value="YhbY-like_sf"/>
</dbReference>
<evidence type="ECO:0000313" key="4">
    <source>
        <dbReference type="EMBL" id="AOU99582.1"/>
    </source>
</evidence>
<sequence>MVLDDQQRRALRARAHTLKPVVLIGQKGLHPSVIEEIQAALDHHELIKVRIPGGREAMGPIVDEIISATGADLVQRIGGIVALYLKKRTNQT</sequence>
<evidence type="ECO:0000256" key="1">
    <source>
        <dbReference type="ARBA" id="ARBA00022884"/>
    </source>
</evidence>
<evidence type="ECO:0000259" key="3">
    <source>
        <dbReference type="PROSITE" id="PS51295"/>
    </source>
</evidence>